<dbReference type="InterPro" id="IPR050448">
    <property type="entry name" value="OpgB/LTA_synthase_biosynth"/>
</dbReference>
<dbReference type="InterPro" id="IPR012160">
    <property type="entry name" value="LtaS-like"/>
</dbReference>
<evidence type="ECO:0000256" key="6">
    <source>
        <dbReference type="ARBA" id="ARBA00022989"/>
    </source>
</evidence>
<dbReference type="Gene3D" id="3.40.720.10">
    <property type="entry name" value="Alkaline Phosphatase, subunit A"/>
    <property type="match status" value="1"/>
</dbReference>
<feature type="transmembrane region" description="Helical" evidence="11">
    <location>
        <begin position="131"/>
        <end position="149"/>
    </location>
</feature>
<feature type="transmembrane region" description="Helical" evidence="11">
    <location>
        <begin position="76"/>
        <end position="96"/>
    </location>
</feature>
<feature type="binding site" evidence="9">
    <location>
        <position position="422"/>
    </location>
    <ligand>
        <name>substrate</name>
    </ligand>
</feature>
<comment type="similarity">
    <text evidence="3">Belongs to the LTA synthase family.</text>
</comment>
<keyword evidence="4" id="KW-1003">Cell membrane</keyword>
<evidence type="ECO:0000256" key="1">
    <source>
        <dbReference type="ARBA" id="ARBA00004651"/>
    </source>
</evidence>
<sequence length="689" mass="78306">MGRLKASYNWLTKTKLGFFTVVVVFFWIKTYLTYITKFNLGVVGSMQNFLLLINPLPTAILLIGIGLFFKGRKSYWIMVIIDFLLSLWLFSNILYYREFSDFLSTSIIKTSGSTSDNLGKSIAGITKGTDFLVFLDVVIIVLLIAFKVFKIDVRRLKLKVSLLIEGLAVVLIGTNLTMAQKDRSGLLTRTFDNNYIVKYLGLNAFAVYDGVKTAQNNAIMAKANHSDLKTVQSYIKKNYIAPNPEYYGVAKNKNVLVIHLESFQQFLIDYKWHGKEVTPNLNKLYHANDTISFDNFFNQVGQGKTSDAEMMLENSIFGLQSGSAMSSYGTSNTFESAPAILCQKAGYTSAVMHGGAGSFWNRDNAYKSFGYNYFMPLSYYQNKKGYYLGYGIKDKLFFDQSIKYMEHLPQPFYLKMITVTNHYPYDLDKKNQSIDKTDTGDKTVDGYVQTAHYLDQAIGELMSYLKKSGLEKNTLIMLYGDHYGISGNHHKASAQLLDKDSFNNFDNLQFQRVPLMFHMPGLKGGINHTYGGEIDVRPTLFNLLGINDQNMIQFGHSLLAKNAPQIVAQRNGDFITPKYSKVEGSYYYTQSGKRITHPSKEVKAQLASISNTVTTELSLSDRVITGNLLRFYKPDGFEYVKRKNYSYKKSDSLKRLKKAEKKSKNSVWYQNGKKTTQSYFKTDAPELKK</sequence>
<evidence type="ECO:0000256" key="3">
    <source>
        <dbReference type="ARBA" id="ARBA00009983"/>
    </source>
</evidence>
<name>A0A921EK92_LACJH</name>
<evidence type="ECO:0000256" key="4">
    <source>
        <dbReference type="ARBA" id="ARBA00022475"/>
    </source>
</evidence>
<keyword evidence="6 11" id="KW-1133">Transmembrane helix</keyword>
<dbReference type="GO" id="GO:0005886">
    <property type="term" value="C:plasma membrane"/>
    <property type="evidence" value="ECO:0007669"/>
    <property type="project" value="UniProtKB-SubCell"/>
</dbReference>
<dbReference type="EMBL" id="DYYQ01000048">
    <property type="protein sequence ID" value="HJE50027.1"/>
    <property type="molecule type" value="Genomic_DNA"/>
</dbReference>
<feature type="active site" evidence="8">
    <location>
        <position position="305"/>
    </location>
</feature>
<feature type="binding site" evidence="10">
    <location>
        <position position="305"/>
    </location>
    <ligand>
        <name>Mn(2+)</name>
        <dbReference type="ChEBI" id="CHEBI:29035"/>
    </ligand>
</feature>
<dbReference type="CDD" id="cd16015">
    <property type="entry name" value="LTA_synthase"/>
    <property type="match status" value="1"/>
</dbReference>
<accession>A0A921EK92</accession>
<evidence type="ECO:0000313" key="14">
    <source>
        <dbReference type="Proteomes" id="UP000732527"/>
    </source>
</evidence>
<evidence type="ECO:0000256" key="8">
    <source>
        <dbReference type="PIRSR" id="PIRSR005091-1"/>
    </source>
</evidence>
<reference evidence="13" key="1">
    <citation type="journal article" date="2021" name="PeerJ">
        <title>Extensive microbial diversity within the chicken gut microbiome revealed by metagenomics and culture.</title>
        <authorList>
            <person name="Gilroy R."/>
            <person name="Ravi A."/>
            <person name="Getino M."/>
            <person name="Pursley I."/>
            <person name="Horton D.L."/>
            <person name="Alikhan N.F."/>
            <person name="Baker D."/>
            <person name="Gharbi K."/>
            <person name="Hall N."/>
            <person name="Watson M."/>
            <person name="Adriaenssens E.M."/>
            <person name="Foster-Nyarko E."/>
            <person name="Jarju S."/>
            <person name="Secka A."/>
            <person name="Antonio M."/>
            <person name="Oren A."/>
            <person name="Chaudhuri R.R."/>
            <person name="La Ragione R."/>
            <person name="Hildebrand F."/>
            <person name="Pallen M.J."/>
        </authorList>
    </citation>
    <scope>NUCLEOTIDE SEQUENCE</scope>
    <source>
        <strain evidence="13">CHK192-2623</strain>
    </source>
</reference>
<evidence type="ECO:0000259" key="12">
    <source>
        <dbReference type="Pfam" id="PF00884"/>
    </source>
</evidence>
<reference evidence="13" key="2">
    <citation type="submission" date="2021-09" db="EMBL/GenBank/DDBJ databases">
        <authorList>
            <person name="Gilroy R."/>
        </authorList>
    </citation>
    <scope>NUCLEOTIDE SEQUENCE</scope>
    <source>
        <strain evidence="13">CHK192-2623</strain>
    </source>
</reference>
<protein>
    <submittedName>
        <fullName evidence="13">LTA synthase family protein</fullName>
    </submittedName>
</protein>
<evidence type="ECO:0000256" key="10">
    <source>
        <dbReference type="PIRSR" id="PIRSR005091-3"/>
    </source>
</evidence>
<comment type="pathway">
    <text evidence="2">Cell wall biogenesis; lipoteichoic acid biosynthesis.</text>
</comment>
<feature type="transmembrane region" description="Helical" evidence="11">
    <location>
        <begin position="16"/>
        <end position="36"/>
    </location>
</feature>
<evidence type="ECO:0000313" key="13">
    <source>
        <dbReference type="EMBL" id="HJE50027.1"/>
    </source>
</evidence>
<dbReference type="GO" id="GO:0046872">
    <property type="term" value="F:metal ion binding"/>
    <property type="evidence" value="ECO:0007669"/>
    <property type="project" value="UniProtKB-KW"/>
</dbReference>
<feature type="transmembrane region" description="Helical" evidence="11">
    <location>
        <begin position="48"/>
        <end position="69"/>
    </location>
</feature>
<proteinExistence type="inferred from homology"/>
<feature type="transmembrane region" description="Helical" evidence="11">
    <location>
        <begin position="161"/>
        <end position="179"/>
    </location>
</feature>
<feature type="binding site" evidence="10">
    <location>
        <position position="481"/>
    </location>
    <ligand>
        <name>Mn(2+)</name>
        <dbReference type="ChEBI" id="CHEBI:29035"/>
    </ligand>
</feature>
<evidence type="ECO:0000256" key="11">
    <source>
        <dbReference type="SAM" id="Phobius"/>
    </source>
</evidence>
<keyword evidence="9" id="KW-0464">Manganese</keyword>
<dbReference type="InterPro" id="IPR017850">
    <property type="entry name" value="Alkaline_phosphatase_core_sf"/>
</dbReference>
<dbReference type="Gene3D" id="3.30.1120.170">
    <property type="match status" value="1"/>
</dbReference>
<keyword evidence="9" id="KW-0479">Metal-binding</keyword>
<keyword evidence="5 11" id="KW-0812">Transmembrane</keyword>
<dbReference type="Pfam" id="PF00884">
    <property type="entry name" value="Sulfatase"/>
    <property type="match status" value="1"/>
</dbReference>
<comment type="subcellular location">
    <subcellularLocation>
        <location evidence="1">Cell membrane</location>
        <topology evidence="1">Multi-pass membrane protein</topology>
    </subcellularLocation>
</comment>
<dbReference type="PANTHER" id="PTHR47371:SF3">
    <property type="entry name" value="PHOSPHOGLYCEROL TRANSFERASE I"/>
    <property type="match status" value="1"/>
</dbReference>
<dbReference type="PANTHER" id="PTHR47371">
    <property type="entry name" value="LIPOTEICHOIC ACID SYNTHASE"/>
    <property type="match status" value="1"/>
</dbReference>
<organism evidence="13 14">
    <name type="scientific">Lactobacillus johnsonii</name>
    <dbReference type="NCBI Taxonomy" id="33959"/>
    <lineage>
        <taxon>Bacteria</taxon>
        <taxon>Bacillati</taxon>
        <taxon>Bacillota</taxon>
        <taxon>Bacilli</taxon>
        <taxon>Lactobacillales</taxon>
        <taxon>Lactobacillaceae</taxon>
        <taxon>Lactobacillus</taxon>
    </lineage>
</organism>
<dbReference type="AlphaFoldDB" id="A0A921EK92"/>
<comment type="caution">
    <text evidence="13">The sequence shown here is derived from an EMBL/GenBank/DDBJ whole genome shotgun (WGS) entry which is preliminary data.</text>
</comment>
<gene>
    <name evidence="13" type="ORF">K8V69_07625</name>
</gene>
<dbReference type="InterPro" id="IPR000917">
    <property type="entry name" value="Sulfatase_N"/>
</dbReference>
<evidence type="ECO:0000256" key="9">
    <source>
        <dbReference type="PIRSR" id="PIRSR005091-2"/>
    </source>
</evidence>
<feature type="domain" description="Sulfatase N-terminal" evidence="12">
    <location>
        <begin position="253"/>
        <end position="546"/>
    </location>
</feature>
<evidence type="ECO:0000256" key="7">
    <source>
        <dbReference type="ARBA" id="ARBA00023136"/>
    </source>
</evidence>
<evidence type="ECO:0000256" key="5">
    <source>
        <dbReference type="ARBA" id="ARBA00022692"/>
    </source>
</evidence>
<dbReference type="PIRSF" id="PIRSF005091">
    <property type="entry name" value="Mmb_sulf_HI1246"/>
    <property type="match status" value="1"/>
</dbReference>
<feature type="binding site" evidence="10">
    <location>
        <position position="482"/>
    </location>
    <ligand>
        <name>Mn(2+)</name>
        <dbReference type="ChEBI" id="CHEBI:29035"/>
    </ligand>
</feature>
<dbReference type="Proteomes" id="UP000732527">
    <property type="component" value="Unassembled WGS sequence"/>
</dbReference>
<feature type="binding site" evidence="10">
    <location>
        <position position="261"/>
    </location>
    <ligand>
        <name>Mn(2+)</name>
        <dbReference type="ChEBI" id="CHEBI:29035"/>
    </ligand>
</feature>
<evidence type="ECO:0000256" key="2">
    <source>
        <dbReference type="ARBA" id="ARBA00004936"/>
    </source>
</evidence>
<keyword evidence="7 11" id="KW-0472">Membrane</keyword>
<dbReference type="SUPFAM" id="SSF53649">
    <property type="entry name" value="Alkaline phosphatase-like"/>
    <property type="match status" value="1"/>
</dbReference>